<dbReference type="Proteomes" id="UP001285441">
    <property type="component" value="Unassembled WGS sequence"/>
</dbReference>
<reference evidence="1" key="1">
    <citation type="journal article" date="2023" name="Mol. Phylogenet. Evol.">
        <title>Genome-scale phylogeny and comparative genomics of the fungal order Sordariales.</title>
        <authorList>
            <person name="Hensen N."/>
            <person name="Bonometti L."/>
            <person name="Westerberg I."/>
            <person name="Brannstrom I.O."/>
            <person name="Guillou S."/>
            <person name="Cros-Aarteil S."/>
            <person name="Calhoun S."/>
            <person name="Haridas S."/>
            <person name="Kuo A."/>
            <person name="Mondo S."/>
            <person name="Pangilinan J."/>
            <person name="Riley R."/>
            <person name="LaButti K."/>
            <person name="Andreopoulos B."/>
            <person name="Lipzen A."/>
            <person name="Chen C."/>
            <person name="Yan M."/>
            <person name="Daum C."/>
            <person name="Ng V."/>
            <person name="Clum A."/>
            <person name="Steindorff A."/>
            <person name="Ohm R.A."/>
            <person name="Martin F."/>
            <person name="Silar P."/>
            <person name="Natvig D.O."/>
            <person name="Lalanne C."/>
            <person name="Gautier V."/>
            <person name="Ament-Velasquez S.L."/>
            <person name="Kruys A."/>
            <person name="Hutchinson M.I."/>
            <person name="Powell A.J."/>
            <person name="Barry K."/>
            <person name="Miller A.N."/>
            <person name="Grigoriev I.V."/>
            <person name="Debuchy R."/>
            <person name="Gladieux P."/>
            <person name="Hiltunen Thoren M."/>
            <person name="Johannesson H."/>
        </authorList>
    </citation>
    <scope>NUCLEOTIDE SEQUENCE</scope>
    <source>
        <strain evidence="1">CBS 232.78</strain>
    </source>
</reference>
<name>A0AAE0TZC2_9PEZI</name>
<keyword evidence="2" id="KW-1185">Reference proteome</keyword>
<evidence type="ECO:0000313" key="2">
    <source>
        <dbReference type="Proteomes" id="UP001285441"/>
    </source>
</evidence>
<accession>A0AAE0TZC2</accession>
<organism evidence="1 2">
    <name type="scientific">Podospora didyma</name>
    <dbReference type="NCBI Taxonomy" id="330526"/>
    <lineage>
        <taxon>Eukaryota</taxon>
        <taxon>Fungi</taxon>
        <taxon>Dikarya</taxon>
        <taxon>Ascomycota</taxon>
        <taxon>Pezizomycotina</taxon>
        <taxon>Sordariomycetes</taxon>
        <taxon>Sordariomycetidae</taxon>
        <taxon>Sordariales</taxon>
        <taxon>Podosporaceae</taxon>
        <taxon>Podospora</taxon>
    </lineage>
</organism>
<dbReference type="SUPFAM" id="SSF56112">
    <property type="entry name" value="Protein kinase-like (PK-like)"/>
    <property type="match status" value="1"/>
</dbReference>
<comment type="caution">
    <text evidence="1">The sequence shown here is derived from an EMBL/GenBank/DDBJ whole genome shotgun (WGS) entry which is preliminary data.</text>
</comment>
<gene>
    <name evidence="1" type="ORF">B0H63DRAFT_501250</name>
</gene>
<evidence type="ECO:0008006" key="3">
    <source>
        <dbReference type="Google" id="ProtNLM"/>
    </source>
</evidence>
<reference evidence="1" key="2">
    <citation type="submission" date="2023-06" db="EMBL/GenBank/DDBJ databases">
        <authorList>
            <consortium name="Lawrence Berkeley National Laboratory"/>
            <person name="Haridas S."/>
            <person name="Hensen N."/>
            <person name="Bonometti L."/>
            <person name="Westerberg I."/>
            <person name="Brannstrom I.O."/>
            <person name="Guillou S."/>
            <person name="Cros-Aarteil S."/>
            <person name="Calhoun S."/>
            <person name="Kuo A."/>
            <person name="Mondo S."/>
            <person name="Pangilinan J."/>
            <person name="Riley R."/>
            <person name="LaButti K."/>
            <person name="Andreopoulos B."/>
            <person name="Lipzen A."/>
            <person name="Chen C."/>
            <person name="Yanf M."/>
            <person name="Daum C."/>
            <person name="Ng V."/>
            <person name="Clum A."/>
            <person name="Steindorff A."/>
            <person name="Ohm R."/>
            <person name="Martin F."/>
            <person name="Silar P."/>
            <person name="Natvig D."/>
            <person name="Lalanne C."/>
            <person name="Gautier V."/>
            <person name="Ament-velasquez S.L."/>
            <person name="Kruys A."/>
            <person name="Hutchinson M.I."/>
            <person name="Powell A.J."/>
            <person name="Barry K."/>
            <person name="Miller A.N."/>
            <person name="Grigoriev I.V."/>
            <person name="Debuchy R."/>
            <person name="Gladieux P."/>
            <person name="Thoren M.H."/>
            <person name="Johannesson H."/>
        </authorList>
    </citation>
    <scope>NUCLEOTIDE SEQUENCE</scope>
    <source>
        <strain evidence="1">CBS 232.78</strain>
    </source>
</reference>
<dbReference type="Gene3D" id="1.10.510.10">
    <property type="entry name" value="Transferase(Phosphotransferase) domain 1"/>
    <property type="match status" value="1"/>
</dbReference>
<proteinExistence type="predicted"/>
<sequence length="362" mass="41007">MRPAAIDATEPCAPGLVLQIHRHISPDTYGFGDTYRESPRPKVNWGDDESFSMGAEQFACKYPPIETDPPNPDTHTFTINSNKTIRRRFSSSNGGGGAHVVAGFYDGDKSRACLAKIYDGVSYPRRDPDEEVHDCMTLADIDCFIEARAYGVMDPAPEVAGKLVPKYFGSWTFLVIARLDRRGATRTRWVRMILLELVPGESVRDKIDKATIDGKLQYDLLPDELTRLRVLQNTIEAEIAIWWHAQIGHQDLAPRNVIVKDGNTVVIVDFNQCFIYSDMGWPDPKEKSPFPPSPITRSWGSLTWLYGKKGLVRAHLWMLKTWANPPSRKYAALHRSFLERETHEDIPPEILEILESLGRKNK</sequence>
<dbReference type="EMBL" id="JAULSW010000004">
    <property type="protein sequence ID" value="KAK3385116.1"/>
    <property type="molecule type" value="Genomic_DNA"/>
</dbReference>
<evidence type="ECO:0000313" key="1">
    <source>
        <dbReference type="EMBL" id="KAK3385116.1"/>
    </source>
</evidence>
<protein>
    <recommendedName>
        <fullName evidence="3">Protein kinase domain-containing protein</fullName>
    </recommendedName>
</protein>
<dbReference type="InterPro" id="IPR011009">
    <property type="entry name" value="Kinase-like_dom_sf"/>
</dbReference>
<dbReference type="AlphaFoldDB" id="A0AAE0TZC2"/>